<dbReference type="SUPFAM" id="SSF52540">
    <property type="entry name" value="P-loop containing nucleoside triphosphate hydrolases"/>
    <property type="match status" value="1"/>
</dbReference>
<evidence type="ECO:0000256" key="1">
    <source>
        <dbReference type="ARBA" id="ARBA00022741"/>
    </source>
</evidence>
<keyword evidence="2" id="KW-0067">ATP-binding</keyword>
<dbReference type="EMBL" id="LN890962">
    <property type="protein sequence ID" value="CUS14144.1"/>
    <property type="molecule type" value="Genomic_DNA"/>
</dbReference>
<evidence type="ECO:0000256" key="3">
    <source>
        <dbReference type="ARBA" id="ARBA00025768"/>
    </source>
</evidence>
<accession>A0A292Q3X0</accession>
<gene>
    <name evidence="4" type="ORF">GSTUAT00001874001</name>
</gene>
<reference evidence="4" key="1">
    <citation type="submission" date="2015-10" db="EMBL/GenBank/DDBJ databases">
        <authorList>
            <person name="Regsiter A."/>
            <person name="william w."/>
        </authorList>
    </citation>
    <scope>NUCLEOTIDE SEQUENCE</scope>
    <source>
        <strain evidence="4">Montdore</strain>
    </source>
</reference>
<organism evidence="4 5">
    <name type="scientific">Tuber aestivum</name>
    <name type="common">summer truffle</name>
    <dbReference type="NCBI Taxonomy" id="59557"/>
    <lineage>
        <taxon>Eukaryota</taxon>
        <taxon>Fungi</taxon>
        <taxon>Dikarya</taxon>
        <taxon>Ascomycota</taxon>
        <taxon>Pezizomycotina</taxon>
        <taxon>Pezizomycetes</taxon>
        <taxon>Pezizales</taxon>
        <taxon>Tuberaceae</taxon>
        <taxon>Tuber</taxon>
    </lineage>
</organism>
<evidence type="ECO:0000313" key="4">
    <source>
        <dbReference type="EMBL" id="CUS14144.1"/>
    </source>
</evidence>
<protein>
    <recommendedName>
        <fullName evidence="6">Chromatin associated protein KTI12</fullName>
    </recommendedName>
</protein>
<dbReference type="GO" id="GO:0005524">
    <property type="term" value="F:ATP binding"/>
    <property type="evidence" value="ECO:0007669"/>
    <property type="project" value="UniProtKB-KW"/>
</dbReference>
<keyword evidence="5" id="KW-1185">Reference proteome</keyword>
<dbReference type="InterPro" id="IPR013641">
    <property type="entry name" value="KTI12/PSTK"/>
</dbReference>
<comment type="similarity">
    <text evidence="3">Belongs to the KTI12 family.</text>
</comment>
<dbReference type="PANTHER" id="PTHR12435">
    <property type="match status" value="1"/>
</dbReference>
<evidence type="ECO:0000313" key="5">
    <source>
        <dbReference type="Proteomes" id="UP001412239"/>
    </source>
</evidence>
<sequence>MPAQYHTNSRGKLIIITGYPSSGKTTRATQLHTYLQAKLDSPSTPPRQRNLKLHLISPHTLLIPRTSYSIAASEKTARATEYSAVKRALSRDDVVIADGLNYIKGYRYQLFCEAKALLTPSCVVHVAAPVEKCREWNAARVEVAERWDGETLENLMFRYEEPNGMTRWDSPLFTVPWVDSEGECVVVWEGVWEAVCAGGVKVKANQATVLKPAAESDYLYELDKTTQEVVSLVMEHQRNSGGGVGGELPVSECGKVLELPGRDLTVPQLQRIRRQFIALNRQNPVGKQRIRELFVEYFNGNFRD</sequence>
<keyword evidence="1" id="KW-0547">Nucleotide-binding</keyword>
<evidence type="ECO:0000256" key="2">
    <source>
        <dbReference type="ARBA" id="ARBA00022840"/>
    </source>
</evidence>
<dbReference type="Proteomes" id="UP001412239">
    <property type="component" value="Unassembled WGS sequence"/>
</dbReference>
<dbReference type="Pfam" id="PF08433">
    <property type="entry name" value="KTI12"/>
    <property type="match status" value="1"/>
</dbReference>
<proteinExistence type="inferred from homology"/>
<dbReference type="Gene3D" id="3.40.50.300">
    <property type="entry name" value="P-loop containing nucleotide triphosphate hydrolases"/>
    <property type="match status" value="1"/>
</dbReference>
<evidence type="ECO:0008006" key="6">
    <source>
        <dbReference type="Google" id="ProtNLM"/>
    </source>
</evidence>
<dbReference type="AlphaFoldDB" id="A0A292Q3X0"/>
<name>A0A292Q3X0_9PEZI</name>
<dbReference type="InterPro" id="IPR027417">
    <property type="entry name" value="P-loop_NTPase"/>
</dbReference>